<dbReference type="PIRSF" id="PIRSF001365">
    <property type="entry name" value="DHDPS"/>
    <property type="match status" value="1"/>
</dbReference>
<evidence type="ECO:0000256" key="1">
    <source>
        <dbReference type="ARBA" id="ARBA00023239"/>
    </source>
</evidence>
<dbReference type="Pfam" id="PF00701">
    <property type="entry name" value="DHDPS"/>
    <property type="match status" value="1"/>
</dbReference>
<dbReference type="CDD" id="cd00408">
    <property type="entry name" value="DHDPS-like"/>
    <property type="match status" value="1"/>
</dbReference>
<sequence length="314" mass="33084">MTLDEVRRRLAGVVSIPVTPFAATGTIDEPALIAINRRMADAGIPVITPNGNTGEYYSLTREERSRCVDLAMISSGQAAVLVGVGGALADAIDEARYARSAGAHAVMVHQPVHPYITRAGWIDYHAAIATAVPELGLVTYVKNLAIDGSTIGRLADAVDNFIGVKYALPDPVGFASAIADAGDADLVWIAGLAESYAASGFAATATGFTSGLANVVPDVSLAYLQALRDSDWAGALSIWKSIRAFEDLRARDNNALNVSVVKEALHQLGLCDRAVRAPISTLDDEDRRAVTAMLAEWGLVESGQSRDLIEAQPA</sequence>
<dbReference type="AlphaFoldDB" id="M0QGV4"/>
<evidence type="ECO:0000313" key="6">
    <source>
        <dbReference type="Proteomes" id="UP000011666"/>
    </source>
</evidence>
<keyword evidence="6" id="KW-1185">Reference proteome</keyword>
<name>M0QGV4_9ACTN</name>
<dbReference type="PANTHER" id="PTHR12128">
    <property type="entry name" value="DIHYDRODIPICOLINATE SYNTHASE"/>
    <property type="match status" value="1"/>
</dbReference>
<dbReference type="Proteomes" id="UP000011666">
    <property type="component" value="Unassembled WGS sequence"/>
</dbReference>
<dbReference type="OrthoDB" id="9778880at2"/>
<feature type="active site" description="Proton donor/acceptor" evidence="3">
    <location>
        <position position="140"/>
    </location>
</feature>
<dbReference type="EMBL" id="BANX01000008">
    <property type="protein sequence ID" value="GAC67674.1"/>
    <property type="molecule type" value="Genomic_DNA"/>
</dbReference>
<protein>
    <submittedName>
        <fullName evidence="5">Putative dihydrodipicolinate synthase</fullName>
    </submittedName>
</protein>
<evidence type="ECO:0000256" key="3">
    <source>
        <dbReference type="PIRSR" id="PIRSR001365-1"/>
    </source>
</evidence>
<comment type="caution">
    <text evidence="5">The sequence shown here is derived from an EMBL/GenBank/DDBJ whole genome shotgun (WGS) entry which is preliminary data.</text>
</comment>
<evidence type="ECO:0000256" key="2">
    <source>
        <dbReference type="PIRNR" id="PIRNR001365"/>
    </source>
</evidence>
<organism evidence="5 6">
    <name type="scientific">Gordonia soli NBRC 108243</name>
    <dbReference type="NCBI Taxonomy" id="1223545"/>
    <lineage>
        <taxon>Bacteria</taxon>
        <taxon>Bacillati</taxon>
        <taxon>Actinomycetota</taxon>
        <taxon>Actinomycetes</taxon>
        <taxon>Mycobacteriales</taxon>
        <taxon>Gordoniaceae</taxon>
        <taxon>Gordonia</taxon>
    </lineage>
</organism>
<dbReference type="GO" id="GO:0008840">
    <property type="term" value="F:4-hydroxy-tetrahydrodipicolinate synthase activity"/>
    <property type="evidence" value="ECO:0007669"/>
    <property type="project" value="TreeGrafter"/>
</dbReference>
<feature type="active site" description="Schiff-base intermediate with substrate" evidence="3">
    <location>
        <position position="165"/>
    </location>
</feature>
<evidence type="ECO:0000256" key="4">
    <source>
        <dbReference type="PIRSR" id="PIRSR001365-2"/>
    </source>
</evidence>
<evidence type="ECO:0000313" key="5">
    <source>
        <dbReference type="EMBL" id="GAC67674.1"/>
    </source>
</evidence>
<dbReference type="RefSeq" id="WP_007619091.1">
    <property type="nucleotide sequence ID" value="NZ_BANX01000008.1"/>
</dbReference>
<dbReference type="STRING" id="1223545.GS4_08_02590"/>
<dbReference type="Gene3D" id="3.20.20.70">
    <property type="entry name" value="Aldolase class I"/>
    <property type="match status" value="1"/>
</dbReference>
<dbReference type="InterPro" id="IPR013785">
    <property type="entry name" value="Aldolase_TIM"/>
</dbReference>
<reference evidence="5 6" key="1">
    <citation type="submission" date="2013-01" db="EMBL/GenBank/DDBJ databases">
        <title>Whole genome shotgun sequence of Gordonia soli NBRC 108243.</title>
        <authorList>
            <person name="Isaki-Nakamura S."/>
            <person name="Hosoyama A."/>
            <person name="Tsuchikane K."/>
            <person name="Ando Y."/>
            <person name="Baba S."/>
            <person name="Ohji S."/>
            <person name="Hamada M."/>
            <person name="Tamura T."/>
            <person name="Yamazoe A."/>
            <person name="Yamazaki S."/>
            <person name="Fujita N."/>
        </authorList>
    </citation>
    <scope>NUCLEOTIDE SEQUENCE [LARGE SCALE GENOMIC DNA]</scope>
    <source>
        <strain evidence="5 6">NBRC 108243</strain>
    </source>
</reference>
<keyword evidence="1 2" id="KW-0456">Lyase</keyword>
<gene>
    <name evidence="5" type="ORF">GS4_08_02590</name>
</gene>
<feature type="binding site" evidence="4">
    <location>
        <position position="53"/>
    </location>
    <ligand>
        <name>pyruvate</name>
        <dbReference type="ChEBI" id="CHEBI:15361"/>
    </ligand>
</feature>
<proteinExistence type="inferred from homology"/>
<dbReference type="PANTHER" id="PTHR12128:SF19">
    <property type="entry name" value="5-DEHYDRO-4-DEOXYGLUCARATE DEHYDRATASE 2-RELATED"/>
    <property type="match status" value="1"/>
</dbReference>
<dbReference type="eggNOG" id="COG0329">
    <property type="taxonomic scope" value="Bacteria"/>
</dbReference>
<comment type="similarity">
    <text evidence="2">Belongs to the DapA family.</text>
</comment>
<dbReference type="SMART" id="SM01130">
    <property type="entry name" value="DHDPS"/>
    <property type="match status" value="1"/>
</dbReference>
<dbReference type="SUPFAM" id="SSF51569">
    <property type="entry name" value="Aldolase"/>
    <property type="match status" value="1"/>
</dbReference>
<accession>M0QGV4</accession>
<dbReference type="InterPro" id="IPR002220">
    <property type="entry name" value="DapA-like"/>
</dbReference>